<gene>
    <name evidence="2" type="ORF">JL106_08665</name>
</gene>
<dbReference type="InterPro" id="IPR001509">
    <property type="entry name" value="Epimerase_deHydtase"/>
</dbReference>
<dbReference type="InterPro" id="IPR036291">
    <property type="entry name" value="NAD(P)-bd_dom_sf"/>
</dbReference>
<keyword evidence="3" id="KW-1185">Reference proteome</keyword>
<dbReference type="Gene3D" id="3.40.50.720">
    <property type="entry name" value="NAD(P)-binding Rossmann-like Domain"/>
    <property type="match status" value="1"/>
</dbReference>
<proteinExistence type="predicted"/>
<dbReference type="EMBL" id="JAERWK010000010">
    <property type="protein sequence ID" value="MBM9467350.1"/>
    <property type="molecule type" value="Genomic_DNA"/>
</dbReference>
<dbReference type="Proteomes" id="UP000663792">
    <property type="component" value="Unassembled WGS sequence"/>
</dbReference>
<feature type="domain" description="NAD-dependent epimerase/dehydratase" evidence="1">
    <location>
        <begin position="7"/>
        <end position="220"/>
    </location>
</feature>
<sequence>MTDRHVVLGAGPVGTHLAQVLAARGHEVQVATRRATAVPMPTAAPAGGSITAVALDASDAEALTRLVDGATAFYNCINPAAYPQWERLWPPVHAALMTAAERTGTVLAVTGNLYPYGPVDRPMVEGMPDAATDHKGRLRARMWADLAQAHRAGRLRAVEVRGSDYVGPGVGPNGHVTRLLPALLRGRTGWAVDSADLPHSWTDVLDVARTLAAVADRPDTWGRIWHVPTNEPRTLRQAVTDVLAAAGRPPGRIRSVPDPIVAAIGRINPMMREVRELRYQRTRGYVLDSSLAQRELDLAPTPWERVCARTAGVTDAWTRERH</sequence>
<evidence type="ECO:0000313" key="2">
    <source>
        <dbReference type="EMBL" id="MBM9467350.1"/>
    </source>
</evidence>
<dbReference type="Pfam" id="PF01370">
    <property type="entry name" value="Epimerase"/>
    <property type="match status" value="1"/>
</dbReference>
<comment type="caution">
    <text evidence="2">The sequence shown here is derived from an EMBL/GenBank/DDBJ whole genome shotgun (WGS) entry which is preliminary data.</text>
</comment>
<organism evidence="2 3">
    <name type="scientific">Nakamurella leprariae</name>
    <dbReference type="NCBI Taxonomy" id="2803911"/>
    <lineage>
        <taxon>Bacteria</taxon>
        <taxon>Bacillati</taxon>
        <taxon>Actinomycetota</taxon>
        <taxon>Actinomycetes</taxon>
        <taxon>Nakamurellales</taxon>
        <taxon>Nakamurellaceae</taxon>
        <taxon>Nakamurella</taxon>
    </lineage>
</organism>
<dbReference type="AlphaFoldDB" id="A0A939BYR0"/>
<dbReference type="RefSeq" id="WP_205260294.1">
    <property type="nucleotide sequence ID" value="NZ_JAERWK010000010.1"/>
</dbReference>
<protein>
    <submittedName>
        <fullName evidence="2">NAD-dependent epimerase/dehydratase family protein</fullName>
    </submittedName>
</protein>
<accession>A0A939BYR0</accession>
<reference evidence="2" key="1">
    <citation type="submission" date="2021-01" db="EMBL/GenBank/DDBJ databases">
        <title>YIM 132084 draft genome.</title>
        <authorList>
            <person name="An D."/>
        </authorList>
    </citation>
    <scope>NUCLEOTIDE SEQUENCE</scope>
    <source>
        <strain evidence="2">YIM 132084</strain>
    </source>
</reference>
<evidence type="ECO:0000313" key="3">
    <source>
        <dbReference type="Proteomes" id="UP000663792"/>
    </source>
</evidence>
<dbReference type="SUPFAM" id="SSF51735">
    <property type="entry name" value="NAD(P)-binding Rossmann-fold domains"/>
    <property type="match status" value="1"/>
</dbReference>
<evidence type="ECO:0000259" key="1">
    <source>
        <dbReference type="Pfam" id="PF01370"/>
    </source>
</evidence>
<name>A0A939BYR0_9ACTN</name>